<comment type="caution">
    <text evidence="1">The sequence shown here is derived from an EMBL/GenBank/DDBJ whole genome shotgun (WGS) entry which is preliminary data.</text>
</comment>
<proteinExistence type="predicted"/>
<dbReference type="Proteomes" id="UP000606490">
    <property type="component" value="Unassembled WGS sequence"/>
</dbReference>
<reference evidence="1 2" key="1">
    <citation type="submission" date="2021-01" db="EMBL/GenBank/DDBJ databases">
        <title>Belnapia mucosa sp. nov. and Belnapia arida sp. nov., isolated from the Tabernas Desert (Almeria, Spain).</title>
        <authorList>
            <person name="Molina-Menor E."/>
            <person name="Vidal-Verdu A."/>
            <person name="Calonge A."/>
            <person name="Satari L."/>
            <person name="Pereto Magraner J."/>
            <person name="Porcar Miralles M."/>
        </authorList>
    </citation>
    <scope>NUCLEOTIDE SEQUENCE [LARGE SCALE GENOMIC DNA]</scope>
    <source>
        <strain evidence="1 2">T6</strain>
    </source>
</reference>
<gene>
    <name evidence="1" type="ORF">JMJ55_04625</name>
</gene>
<protein>
    <submittedName>
        <fullName evidence="1">Uncharacterized protein</fullName>
    </submittedName>
</protein>
<sequence>MDVVASQVLTLPTPPRRAIDTDPDEFDAATRLIIAEVRAMTRTQANGPVPALLVAAGRALSEIAEAAMFERDEVWTDTGDDPGTLVIDLCEGMCWSLMALSGGVQSLTEIAERLGGAPGDWMCFSGATLGALIAPRHRPGALVPQHPSRHPMYSEH</sequence>
<evidence type="ECO:0000313" key="2">
    <source>
        <dbReference type="Proteomes" id="UP000606490"/>
    </source>
</evidence>
<accession>A0ABS1V2T2</accession>
<organism evidence="1 2">
    <name type="scientific">Belnapia mucosa</name>
    <dbReference type="NCBI Taxonomy" id="2804532"/>
    <lineage>
        <taxon>Bacteria</taxon>
        <taxon>Pseudomonadati</taxon>
        <taxon>Pseudomonadota</taxon>
        <taxon>Alphaproteobacteria</taxon>
        <taxon>Acetobacterales</taxon>
        <taxon>Roseomonadaceae</taxon>
        <taxon>Belnapia</taxon>
    </lineage>
</organism>
<name>A0ABS1V2T2_9PROT</name>
<keyword evidence="2" id="KW-1185">Reference proteome</keyword>
<dbReference type="EMBL" id="JAEUXJ010000001">
    <property type="protein sequence ID" value="MBL6454598.1"/>
    <property type="molecule type" value="Genomic_DNA"/>
</dbReference>
<dbReference type="RefSeq" id="WP_202824290.1">
    <property type="nucleotide sequence ID" value="NZ_JAEUXJ010000001.1"/>
</dbReference>
<evidence type="ECO:0000313" key="1">
    <source>
        <dbReference type="EMBL" id="MBL6454598.1"/>
    </source>
</evidence>